<gene>
    <name evidence="2" type="ORF">INT45_010010</name>
</gene>
<dbReference type="Proteomes" id="UP000646827">
    <property type="component" value="Unassembled WGS sequence"/>
</dbReference>
<proteinExistence type="predicted"/>
<dbReference type="EMBL" id="JAEPRB010000057">
    <property type="protein sequence ID" value="KAG2223651.1"/>
    <property type="molecule type" value="Genomic_DNA"/>
</dbReference>
<keyword evidence="3" id="KW-1185">Reference proteome</keyword>
<dbReference type="PANTHER" id="PTHR34365:SF7">
    <property type="entry name" value="GLYCINE-RICH DOMAIN-CONTAINING PROTEIN 1"/>
    <property type="match status" value="1"/>
</dbReference>
<evidence type="ECO:0000256" key="1">
    <source>
        <dbReference type="SAM" id="MobiDB-lite"/>
    </source>
</evidence>
<evidence type="ECO:0000313" key="3">
    <source>
        <dbReference type="Proteomes" id="UP000646827"/>
    </source>
</evidence>
<organism evidence="2 3">
    <name type="scientific">Circinella minor</name>
    <dbReference type="NCBI Taxonomy" id="1195481"/>
    <lineage>
        <taxon>Eukaryota</taxon>
        <taxon>Fungi</taxon>
        <taxon>Fungi incertae sedis</taxon>
        <taxon>Mucoromycota</taxon>
        <taxon>Mucoromycotina</taxon>
        <taxon>Mucoromycetes</taxon>
        <taxon>Mucorales</taxon>
        <taxon>Lichtheimiaceae</taxon>
        <taxon>Circinella</taxon>
    </lineage>
</organism>
<comment type="caution">
    <text evidence="2">The sequence shown here is derived from an EMBL/GenBank/DDBJ whole genome shotgun (WGS) entry which is preliminary data.</text>
</comment>
<accession>A0A8H7S8N6</accession>
<feature type="region of interest" description="Disordered" evidence="1">
    <location>
        <begin position="769"/>
        <end position="799"/>
    </location>
</feature>
<dbReference type="InterPro" id="IPR009836">
    <property type="entry name" value="GRDP-like"/>
</dbReference>
<dbReference type="PANTHER" id="PTHR34365">
    <property type="entry name" value="ENOLASE (DUF1399)"/>
    <property type="match status" value="1"/>
</dbReference>
<dbReference type="Pfam" id="PF07173">
    <property type="entry name" value="GRDP-like"/>
    <property type="match status" value="1"/>
</dbReference>
<sequence>MFSYRGDIPRLDTIVTVENCYYYMSLLESFYNIEQSLGPELFKLYVIAAERRYLEFIRIVGKRDTLERWNSSKQVPLDIAYAWHAHLMAPYQYKDDICPDSNFAPLWSQPFPLQPMHKQRRDKDKKQKDYYDKIWTRHRDVHFYIYPFVLTKEELEQTSLDNNPTREQLIQIKNGNDTLEGETHERRALYIHCGSCSSKIYFESWLDYASFRTDPTVVVKCPSFICKHPENTVDSLSISNVLASLPFKVSGTKLDSDGAFKDEKITSKEKPIQERIDKRIKKSKDVFYGSKDMNAMLNCIANSEGNGKTNIINASGDKSYCKEFSNIVESTHKNNPMGLSLDLVQAMLDQREYIHTMVTKIAPRWENPEKHDIPNAINDYHDFLLLLKVQKDPEVQNAILPTWAIDMVWRTHLLFPFSYRDMMLSQLGRAPNHNTSVLHSHLENSFTITKNAWNKLPSSFTRSIDFGKMAGSVHRKISHKATRNFFKYNQLKNKCVNSNMKKKMSTLLLEDLSHHGSSARNDTPAFISESKNNSNEKRNDDNDNKKQTSSFLPITIHKESQSNLIISETLACQVREEIYSKISHTGYGYIGPRNPHWRITVKRMYGRIPPGSTIAVYHKRNPERFLGQVEDDYYSKRTDLQLIKPLKSEEKKYEWWVASWSLYGMMRRKYSKKHKQWGWTTDGLDWYSETECQFTTCPSGKFTGSKFFPNMNARMRKGYSGYASTTNNTTTGSTNYSLDMTSMCGISNFDSCDTGGGSSGACGSGGGGDSGGGGGGGGDSGGGGGCGGGGGGCGGGGGD</sequence>
<feature type="region of interest" description="Disordered" evidence="1">
    <location>
        <begin position="515"/>
        <end position="550"/>
    </location>
</feature>
<dbReference type="OrthoDB" id="2243324at2759"/>
<evidence type="ECO:0000313" key="2">
    <source>
        <dbReference type="EMBL" id="KAG2223651.1"/>
    </source>
</evidence>
<dbReference type="AlphaFoldDB" id="A0A8H7S8N6"/>
<feature type="compositionally biased region" description="Basic and acidic residues" evidence="1">
    <location>
        <begin position="534"/>
        <end position="546"/>
    </location>
</feature>
<name>A0A8H7S8N6_9FUNG</name>
<reference evidence="2 3" key="1">
    <citation type="submission" date="2020-12" db="EMBL/GenBank/DDBJ databases">
        <title>Metabolic potential, ecology and presence of endohyphal bacteria is reflected in genomic diversity of Mucoromycotina.</title>
        <authorList>
            <person name="Muszewska A."/>
            <person name="Okrasinska A."/>
            <person name="Steczkiewicz K."/>
            <person name="Drgas O."/>
            <person name="Orlowska M."/>
            <person name="Perlinska-Lenart U."/>
            <person name="Aleksandrzak-Piekarczyk T."/>
            <person name="Szatraj K."/>
            <person name="Zielenkiewicz U."/>
            <person name="Pilsyk S."/>
            <person name="Malc E."/>
            <person name="Mieczkowski P."/>
            <person name="Kruszewska J.S."/>
            <person name="Biernat P."/>
            <person name="Pawlowska J."/>
        </authorList>
    </citation>
    <scope>NUCLEOTIDE SEQUENCE [LARGE SCALE GENOMIC DNA]</scope>
    <source>
        <strain evidence="2 3">CBS 142.35</strain>
    </source>
</reference>
<protein>
    <submittedName>
        <fullName evidence="2">Uncharacterized protein</fullName>
    </submittedName>
</protein>